<comment type="caution">
    <text evidence="1">The sequence shown here is derived from an EMBL/GenBank/DDBJ whole genome shotgun (WGS) entry which is preliminary data.</text>
</comment>
<dbReference type="AlphaFoldDB" id="A0A0R1KTV3"/>
<sequence>MLFVNLKDFDASDYSRILEAVNFLNTTDLTKTPLGRSHQSGESFYCQTLEYQTEDINNFQFEIHEKRLDLHYIVSGEEQIDVSPDTAFVPVTEYNPDRDIQYVKEPSHYNKVILHAGDFVLIGMHEPHRTNGMVDGKSADVRKIVLKLGKE</sequence>
<dbReference type="Pfam" id="PF04074">
    <property type="entry name" value="DUF386"/>
    <property type="match status" value="1"/>
</dbReference>
<dbReference type="PANTHER" id="PTHR34986:SF1">
    <property type="entry name" value="PROTEIN YIAL"/>
    <property type="match status" value="1"/>
</dbReference>
<accession>A0A0R1KTV3</accession>
<dbReference type="Proteomes" id="UP000051581">
    <property type="component" value="Unassembled WGS sequence"/>
</dbReference>
<keyword evidence="2" id="KW-1185">Reference proteome</keyword>
<dbReference type="PANTHER" id="PTHR34986">
    <property type="entry name" value="EVOLVED BETA-GALACTOSIDASE SUBUNIT BETA"/>
    <property type="match status" value="1"/>
</dbReference>
<dbReference type="EMBL" id="AZEA01000037">
    <property type="protein sequence ID" value="KRK86624.1"/>
    <property type="molecule type" value="Genomic_DNA"/>
</dbReference>
<dbReference type="Gene3D" id="2.60.120.370">
    <property type="entry name" value="YhcH/YjgK/YiaL"/>
    <property type="match status" value="1"/>
</dbReference>
<dbReference type="NCBIfam" id="TIGR00022">
    <property type="entry name" value="YhcH/YjgK/YiaL family protein"/>
    <property type="match status" value="1"/>
</dbReference>
<organism evidence="1 2">
    <name type="scientific">Lentilactobacillus sunkii DSM 19904</name>
    <dbReference type="NCBI Taxonomy" id="1423808"/>
    <lineage>
        <taxon>Bacteria</taxon>
        <taxon>Bacillati</taxon>
        <taxon>Bacillota</taxon>
        <taxon>Bacilli</taxon>
        <taxon>Lactobacillales</taxon>
        <taxon>Lactobacillaceae</taxon>
        <taxon>Lentilactobacillus</taxon>
    </lineage>
</organism>
<dbReference type="InterPro" id="IPR037012">
    <property type="entry name" value="NanQ/TabA/YiaL_sf"/>
</dbReference>
<dbReference type="GO" id="GO:0005829">
    <property type="term" value="C:cytosol"/>
    <property type="evidence" value="ECO:0007669"/>
    <property type="project" value="TreeGrafter"/>
</dbReference>
<dbReference type="InterPro" id="IPR004375">
    <property type="entry name" value="NanQ/TabA/YiaL"/>
</dbReference>
<evidence type="ECO:0000313" key="1">
    <source>
        <dbReference type="EMBL" id="KRK86624.1"/>
    </source>
</evidence>
<name>A0A0R1KTV3_9LACO</name>
<protein>
    <submittedName>
        <fullName evidence="1">Yhch yjgk yial family protein</fullName>
    </submittedName>
</protein>
<dbReference type="PATRIC" id="fig|1423808.3.peg.1905"/>
<gene>
    <name evidence="1" type="ORF">FD17_GL001880</name>
</gene>
<evidence type="ECO:0000313" key="2">
    <source>
        <dbReference type="Proteomes" id="UP000051581"/>
    </source>
</evidence>
<reference evidence="1 2" key="1">
    <citation type="journal article" date="2015" name="Genome Announc.">
        <title>Expanding the biotechnology potential of lactobacilli through comparative genomics of 213 strains and associated genera.</title>
        <authorList>
            <person name="Sun Z."/>
            <person name="Harris H.M."/>
            <person name="McCann A."/>
            <person name="Guo C."/>
            <person name="Argimon S."/>
            <person name="Zhang W."/>
            <person name="Yang X."/>
            <person name="Jeffery I.B."/>
            <person name="Cooney J.C."/>
            <person name="Kagawa T.F."/>
            <person name="Liu W."/>
            <person name="Song Y."/>
            <person name="Salvetti E."/>
            <person name="Wrobel A."/>
            <person name="Rasinkangas P."/>
            <person name="Parkhill J."/>
            <person name="Rea M.C."/>
            <person name="O'Sullivan O."/>
            <person name="Ritari J."/>
            <person name="Douillard F.P."/>
            <person name="Paul Ross R."/>
            <person name="Yang R."/>
            <person name="Briner A.E."/>
            <person name="Felis G.E."/>
            <person name="de Vos W.M."/>
            <person name="Barrangou R."/>
            <person name="Klaenhammer T.R."/>
            <person name="Caufield P.W."/>
            <person name="Cui Y."/>
            <person name="Zhang H."/>
            <person name="O'Toole P.W."/>
        </authorList>
    </citation>
    <scope>NUCLEOTIDE SEQUENCE [LARGE SCALE GENOMIC DNA]</scope>
    <source>
        <strain evidence="1 2">DSM 19904</strain>
    </source>
</reference>
<dbReference type="RefSeq" id="WP_082617225.1">
    <property type="nucleotide sequence ID" value="NZ_AZEA01000037.1"/>
</dbReference>
<proteinExistence type="predicted"/>
<dbReference type="OrthoDB" id="9792756at2"/>
<dbReference type="SUPFAM" id="SSF51197">
    <property type="entry name" value="Clavaminate synthase-like"/>
    <property type="match status" value="1"/>
</dbReference>